<keyword evidence="2" id="KW-1003">Cell membrane</keyword>
<organism evidence="7 8">
    <name type="scientific">Streptomyces rubradiris</name>
    <name type="common">Streptomyces achromogenes subsp. rubradiris</name>
    <dbReference type="NCBI Taxonomy" id="285531"/>
    <lineage>
        <taxon>Bacteria</taxon>
        <taxon>Bacillati</taxon>
        <taxon>Actinomycetota</taxon>
        <taxon>Actinomycetes</taxon>
        <taxon>Kitasatosporales</taxon>
        <taxon>Streptomycetaceae</taxon>
        <taxon>Streptomyces</taxon>
    </lineage>
</organism>
<comment type="caution">
    <text evidence="7">The sequence shown here is derived from an EMBL/GenBank/DDBJ whole genome shotgun (WGS) entry which is preliminary data.</text>
</comment>
<dbReference type="InterPro" id="IPR011701">
    <property type="entry name" value="MFS"/>
</dbReference>
<name>A0ABQ3RF17_STRRR</name>
<evidence type="ECO:0000256" key="6">
    <source>
        <dbReference type="SAM" id="Phobius"/>
    </source>
</evidence>
<feature type="transmembrane region" description="Helical" evidence="6">
    <location>
        <begin position="299"/>
        <end position="317"/>
    </location>
</feature>
<dbReference type="InterPro" id="IPR022324">
    <property type="entry name" value="Bacilysin_exporter_BacE_put"/>
</dbReference>
<dbReference type="PRINTS" id="PR01988">
    <property type="entry name" value="EXPORTERBACE"/>
</dbReference>
<evidence type="ECO:0000256" key="5">
    <source>
        <dbReference type="ARBA" id="ARBA00023136"/>
    </source>
</evidence>
<dbReference type="PANTHER" id="PTHR23513">
    <property type="entry name" value="INTEGRAL MEMBRANE EFFLUX PROTEIN-RELATED"/>
    <property type="match status" value="1"/>
</dbReference>
<dbReference type="EMBL" id="BNEA01000015">
    <property type="protein sequence ID" value="GHI54443.1"/>
    <property type="molecule type" value="Genomic_DNA"/>
</dbReference>
<evidence type="ECO:0000256" key="1">
    <source>
        <dbReference type="ARBA" id="ARBA00004651"/>
    </source>
</evidence>
<accession>A0ABQ3RF17</accession>
<feature type="transmembrane region" description="Helical" evidence="6">
    <location>
        <begin position="162"/>
        <end position="185"/>
    </location>
</feature>
<feature type="transmembrane region" description="Helical" evidence="6">
    <location>
        <begin position="122"/>
        <end position="150"/>
    </location>
</feature>
<feature type="transmembrane region" description="Helical" evidence="6">
    <location>
        <begin position="68"/>
        <end position="89"/>
    </location>
</feature>
<dbReference type="CDD" id="cd06173">
    <property type="entry name" value="MFS_MefA_like"/>
    <property type="match status" value="1"/>
</dbReference>
<dbReference type="SUPFAM" id="SSF103473">
    <property type="entry name" value="MFS general substrate transporter"/>
    <property type="match status" value="1"/>
</dbReference>
<feature type="transmembrane region" description="Helical" evidence="6">
    <location>
        <begin position="389"/>
        <end position="408"/>
    </location>
</feature>
<evidence type="ECO:0000313" key="7">
    <source>
        <dbReference type="EMBL" id="GHI54443.1"/>
    </source>
</evidence>
<evidence type="ECO:0000256" key="3">
    <source>
        <dbReference type="ARBA" id="ARBA00022692"/>
    </source>
</evidence>
<keyword evidence="5 6" id="KW-0472">Membrane</keyword>
<protein>
    <submittedName>
        <fullName evidence="7">MFS transporter</fullName>
    </submittedName>
</protein>
<feature type="transmembrane region" description="Helical" evidence="6">
    <location>
        <begin position="236"/>
        <end position="261"/>
    </location>
</feature>
<dbReference type="Proteomes" id="UP000646738">
    <property type="component" value="Unassembled WGS sequence"/>
</dbReference>
<reference evidence="8" key="1">
    <citation type="submission" date="2023-07" db="EMBL/GenBank/DDBJ databases">
        <title>Whole genome shotgun sequence of Streptomyces achromogenes subsp. rubradiris NBRC 14000.</title>
        <authorList>
            <person name="Komaki H."/>
            <person name="Tamura T."/>
        </authorList>
    </citation>
    <scope>NUCLEOTIDE SEQUENCE [LARGE SCALE GENOMIC DNA]</scope>
    <source>
        <strain evidence="8">NBRC 14000</strain>
    </source>
</reference>
<feature type="transmembrane region" description="Helical" evidence="6">
    <location>
        <begin position="365"/>
        <end position="383"/>
    </location>
</feature>
<dbReference type="PANTHER" id="PTHR23513:SF11">
    <property type="entry name" value="STAPHYLOFERRIN A TRANSPORTER"/>
    <property type="match status" value="1"/>
</dbReference>
<feature type="transmembrane region" description="Helical" evidence="6">
    <location>
        <begin position="323"/>
        <end position="344"/>
    </location>
</feature>
<evidence type="ECO:0000256" key="4">
    <source>
        <dbReference type="ARBA" id="ARBA00022989"/>
    </source>
</evidence>
<keyword evidence="8" id="KW-1185">Reference proteome</keyword>
<dbReference type="Gene3D" id="1.20.1250.20">
    <property type="entry name" value="MFS general substrate transporter like domains"/>
    <property type="match status" value="1"/>
</dbReference>
<sequence>MSTCDLRGLLQSVFMTITSEGSALWRDRRFVLLASARTISVLGNGFARVALAFSVLALPGAGPGKLSLVLACQSLPQLVFILLGGVIADRMSRSRLMAMADGVGAFAYAGLAVMTLTRHAPLALMCALAVVAGLATALFAPAMDGVVPLVVPADRLQRANGLLRMSTNTCLFLGLALSGVVVAWVGAGWALALNAVSFVVSAVLTGRLRLPARPVEASSLWTDLRAGWREFTSRQWLWVVVAQCTAVVAVFSATLGVLGPLVAQQHLGGARSWSIIVAAQALGAIAGAGLAVRVRADRPVLVAVLATFPAALPMVFLSISAPVWLIAAATFCAGVAGDVFNVLWASTLQREIPEQVLSRVSSYDLFGSLAFAPLGLLVAGPVAQGVGSGPALAGCAAVVVVATLAALASPQVRALRRSASPIQESVAASDQAGEEVAR</sequence>
<keyword evidence="3 6" id="KW-0812">Transmembrane</keyword>
<evidence type="ECO:0000256" key="2">
    <source>
        <dbReference type="ARBA" id="ARBA00022475"/>
    </source>
</evidence>
<feature type="transmembrane region" description="Helical" evidence="6">
    <location>
        <begin position="30"/>
        <end position="56"/>
    </location>
</feature>
<dbReference type="InterPro" id="IPR036259">
    <property type="entry name" value="MFS_trans_sf"/>
</dbReference>
<proteinExistence type="predicted"/>
<keyword evidence="4 6" id="KW-1133">Transmembrane helix</keyword>
<comment type="subcellular location">
    <subcellularLocation>
        <location evidence="1">Cell membrane</location>
        <topology evidence="1">Multi-pass membrane protein</topology>
    </subcellularLocation>
</comment>
<evidence type="ECO:0000313" key="8">
    <source>
        <dbReference type="Proteomes" id="UP000646738"/>
    </source>
</evidence>
<feature type="transmembrane region" description="Helical" evidence="6">
    <location>
        <begin position="273"/>
        <end position="292"/>
    </location>
</feature>
<dbReference type="Pfam" id="PF07690">
    <property type="entry name" value="MFS_1"/>
    <property type="match status" value="1"/>
</dbReference>
<gene>
    <name evidence="7" type="ORF">Srubr_42890</name>
</gene>